<dbReference type="Gene3D" id="1.25.40.10">
    <property type="entry name" value="Tetratricopeptide repeat domain"/>
    <property type="match status" value="2"/>
</dbReference>
<dbReference type="PANTHER" id="PTHR44809">
    <property type="match status" value="1"/>
</dbReference>
<dbReference type="RefSeq" id="WP_074985127.1">
    <property type="nucleotide sequence ID" value="NZ_CADFGN010000004.1"/>
</dbReference>
<dbReference type="InterPro" id="IPR011990">
    <property type="entry name" value="TPR-like_helical_dom_sf"/>
</dbReference>
<feature type="repeat" description="TPR" evidence="1">
    <location>
        <begin position="216"/>
        <end position="249"/>
    </location>
</feature>
<evidence type="ECO:0000256" key="1">
    <source>
        <dbReference type="PROSITE-ProRule" id="PRU00339"/>
    </source>
</evidence>
<dbReference type="InterPro" id="IPR019734">
    <property type="entry name" value="TPR_rpt"/>
</dbReference>
<dbReference type="InterPro" id="IPR052943">
    <property type="entry name" value="TMTC_O-mannosyl-trnsfr"/>
</dbReference>
<dbReference type="SUPFAM" id="SSF48452">
    <property type="entry name" value="TPR-like"/>
    <property type="match status" value="1"/>
</dbReference>
<evidence type="ECO:0000313" key="3">
    <source>
        <dbReference type="Proteomes" id="UP000183529"/>
    </source>
</evidence>
<organism evidence="2 3">
    <name type="scientific">Paraburkholderia tropica</name>
    <dbReference type="NCBI Taxonomy" id="92647"/>
    <lineage>
        <taxon>Bacteria</taxon>
        <taxon>Pseudomonadati</taxon>
        <taxon>Pseudomonadota</taxon>
        <taxon>Betaproteobacteria</taxon>
        <taxon>Burkholderiales</taxon>
        <taxon>Burkholderiaceae</taxon>
        <taxon>Paraburkholderia</taxon>
    </lineage>
</organism>
<dbReference type="Pfam" id="PF13432">
    <property type="entry name" value="TPR_16"/>
    <property type="match status" value="2"/>
</dbReference>
<dbReference type="PANTHER" id="PTHR44809:SF1">
    <property type="entry name" value="PROTEIN O-MANNOSYL-TRANSFERASE TMTC1"/>
    <property type="match status" value="1"/>
</dbReference>
<evidence type="ECO:0000313" key="2">
    <source>
        <dbReference type="EMBL" id="SEJ99960.1"/>
    </source>
</evidence>
<dbReference type="PROSITE" id="PS50005">
    <property type="entry name" value="TPR"/>
    <property type="match status" value="3"/>
</dbReference>
<gene>
    <name evidence="2" type="ORF">SAMN05216550_112247</name>
</gene>
<name>A0AAQ1JVT8_9BURK</name>
<feature type="repeat" description="TPR" evidence="1">
    <location>
        <begin position="114"/>
        <end position="147"/>
    </location>
</feature>
<accession>A0AAQ1JVT8</accession>
<dbReference type="Pfam" id="PF14559">
    <property type="entry name" value="TPR_19"/>
    <property type="match status" value="1"/>
</dbReference>
<sequence>MNTPTIDPLASHALYAAGRHAEALALLDALLEHDPANREALHLAARCLHALERADAEHPAGSADIADTAHAPPDASPALATALLALGNRFYARKQAAQAEHAWRAALAIEPDWPSALGNLGLALRDQDRAAEAETVLRQALAIAPDHAGARSNLALLLWHTQRLDAAHAEYRHILEREPDNLHANNNLGLLLLDLNRQPEAEAAFRRALAADPSVPEAHNNLGNALNQQARTDEAIAAYRQALALRPDYTVVKGNLAMLLLRNGRYAEGWPLYEARHDETVGEHAVKLPPVPWPRWCGEPLDGKSIIVWPEQGYGDDLQFCRYVTLLKARGAARVSVACGPALGRLFKSLEHVDAVYVLDGQGTIPRHDYWCFMMSLPLRFGTTVETIPAPMPYLRADAALAQSWRERLPARGFKVGVVWAGAPRPQDPRANAIDQRRSTHARDWLPILRVPGVRFVSLQKGEATQPQIHALPAELRPLDPMDAAQDFADTAAIVDALDLVITVDTSMAHLAGALGKPVWILSRYDACWRWLRERDNSPWYPRARLFQQRAPGDWGEVIARVARALDALAKA</sequence>
<reference evidence="2 3" key="1">
    <citation type="submission" date="2016-10" db="EMBL/GenBank/DDBJ databases">
        <authorList>
            <person name="Varghese N."/>
            <person name="Submissions S."/>
        </authorList>
    </citation>
    <scope>NUCLEOTIDE SEQUENCE [LARGE SCALE GENOMIC DNA]</scope>
    <source>
        <strain evidence="2 3">LMG 22274</strain>
    </source>
</reference>
<comment type="caution">
    <text evidence="2">The sequence shown here is derived from an EMBL/GenBank/DDBJ whole genome shotgun (WGS) entry which is preliminary data.</text>
</comment>
<dbReference type="Gene3D" id="3.40.50.2000">
    <property type="entry name" value="Glycogen Phosphorylase B"/>
    <property type="match status" value="1"/>
</dbReference>
<proteinExistence type="predicted"/>
<feature type="repeat" description="TPR" evidence="1">
    <location>
        <begin position="182"/>
        <end position="215"/>
    </location>
</feature>
<dbReference type="SUPFAM" id="SSF53756">
    <property type="entry name" value="UDP-Glycosyltransferase/glycogen phosphorylase"/>
    <property type="match status" value="1"/>
</dbReference>
<dbReference type="PROSITE" id="PS50293">
    <property type="entry name" value="TPR_REGION"/>
    <property type="match status" value="1"/>
</dbReference>
<dbReference type="SMART" id="SM00028">
    <property type="entry name" value="TPR"/>
    <property type="match status" value="5"/>
</dbReference>
<keyword evidence="1" id="KW-0802">TPR repeat</keyword>
<dbReference type="AlphaFoldDB" id="A0AAQ1JVT8"/>
<dbReference type="EMBL" id="FNZM01000012">
    <property type="protein sequence ID" value="SEJ99960.1"/>
    <property type="molecule type" value="Genomic_DNA"/>
</dbReference>
<protein>
    <submittedName>
        <fullName evidence="2">Tetratricopeptide repeat-containing protein</fullName>
    </submittedName>
</protein>
<dbReference type="Proteomes" id="UP000183529">
    <property type="component" value="Unassembled WGS sequence"/>
</dbReference>